<feature type="region of interest" description="Disordered" evidence="1">
    <location>
        <begin position="1"/>
        <end position="51"/>
    </location>
</feature>
<protein>
    <submittedName>
        <fullName evidence="2">DUF742 domain-containing protein</fullName>
    </submittedName>
</protein>
<feature type="compositionally biased region" description="Basic and acidic residues" evidence="1">
    <location>
        <begin position="172"/>
        <end position="185"/>
    </location>
</feature>
<sequence length="246" mass="25622">MSDSRAAAETPFVSHSNESDLPASAEAPFASHGGAGGPIAGRAHAAPHGRTRPRYQLAVEALVHTIAQPGQLAGLLPEHRRICELCTEVKSVAEVSALLQLPLGVARILVADLAEASLVALHQPGGADPAYRPETALLERVLSGLRQPPSTQQASTAAPSSAVPDPAPPQEEPIRDLAPKTAPEHDLPAGLQQLLQDVSGVVDVEAGLREALLQSRYVDAMQDLGAAVDLEAGLRDALTHRPDPDA</sequence>
<gene>
    <name evidence="2" type="ORF">ACH4F9_41965</name>
</gene>
<proteinExistence type="predicted"/>
<dbReference type="RefSeq" id="WP_397718558.1">
    <property type="nucleotide sequence ID" value="NZ_JBIRGN010000013.1"/>
</dbReference>
<dbReference type="EMBL" id="JBIRGQ010000013">
    <property type="protein sequence ID" value="MFH8551565.1"/>
    <property type="molecule type" value="Genomic_DNA"/>
</dbReference>
<feature type="region of interest" description="Disordered" evidence="1">
    <location>
        <begin position="146"/>
        <end position="185"/>
    </location>
</feature>
<dbReference type="Proteomes" id="UP001610818">
    <property type="component" value="Unassembled WGS sequence"/>
</dbReference>
<dbReference type="PANTHER" id="PTHR36221:SF1">
    <property type="entry name" value="DUF742 DOMAIN-CONTAINING PROTEIN"/>
    <property type="match status" value="1"/>
</dbReference>
<evidence type="ECO:0000256" key="1">
    <source>
        <dbReference type="SAM" id="MobiDB-lite"/>
    </source>
</evidence>
<keyword evidence="3" id="KW-1185">Reference proteome</keyword>
<evidence type="ECO:0000313" key="2">
    <source>
        <dbReference type="EMBL" id="MFH8551565.1"/>
    </source>
</evidence>
<organism evidence="2 3">
    <name type="scientific">Streptomyces longisporoflavus</name>
    <dbReference type="NCBI Taxonomy" id="28044"/>
    <lineage>
        <taxon>Bacteria</taxon>
        <taxon>Bacillati</taxon>
        <taxon>Actinomycetota</taxon>
        <taxon>Actinomycetes</taxon>
        <taxon>Kitasatosporales</taxon>
        <taxon>Streptomycetaceae</taxon>
        <taxon>Streptomyces</taxon>
    </lineage>
</organism>
<evidence type="ECO:0000313" key="3">
    <source>
        <dbReference type="Proteomes" id="UP001610818"/>
    </source>
</evidence>
<reference evidence="2 3" key="1">
    <citation type="submission" date="2024-10" db="EMBL/GenBank/DDBJ databases">
        <title>The Natural Products Discovery Center: Release of the First 8490 Sequenced Strains for Exploring Actinobacteria Biosynthetic Diversity.</title>
        <authorList>
            <person name="Kalkreuter E."/>
            <person name="Kautsar S.A."/>
            <person name="Yang D."/>
            <person name="Bader C.D."/>
            <person name="Teijaro C.N."/>
            <person name="Fluegel L."/>
            <person name="Davis C.M."/>
            <person name="Simpson J.R."/>
            <person name="Lauterbach L."/>
            <person name="Steele A.D."/>
            <person name="Gui C."/>
            <person name="Meng S."/>
            <person name="Li G."/>
            <person name="Viehrig K."/>
            <person name="Ye F."/>
            <person name="Su P."/>
            <person name="Kiefer A.F."/>
            <person name="Nichols A."/>
            <person name="Cepeda A.J."/>
            <person name="Yan W."/>
            <person name="Fan B."/>
            <person name="Jiang Y."/>
            <person name="Adhikari A."/>
            <person name="Zheng C.-J."/>
            <person name="Schuster L."/>
            <person name="Cowan T.M."/>
            <person name="Smanski M.J."/>
            <person name="Chevrette M.G."/>
            <person name="De Carvalho L.P.S."/>
            <person name="Shen B."/>
        </authorList>
    </citation>
    <scope>NUCLEOTIDE SEQUENCE [LARGE SCALE GENOMIC DNA]</scope>
    <source>
        <strain evidence="2 3">NPDC017990</strain>
    </source>
</reference>
<feature type="compositionally biased region" description="Low complexity" evidence="1">
    <location>
        <begin position="147"/>
        <end position="164"/>
    </location>
</feature>
<dbReference type="Pfam" id="PF05331">
    <property type="entry name" value="DUF742"/>
    <property type="match status" value="1"/>
</dbReference>
<name>A0ABW7R5I7_9ACTN</name>
<dbReference type="InterPro" id="IPR007995">
    <property type="entry name" value="DUF742"/>
</dbReference>
<comment type="caution">
    <text evidence="2">The sequence shown here is derived from an EMBL/GenBank/DDBJ whole genome shotgun (WGS) entry which is preliminary data.</text>
</comment>
<dbReference type="PANTHER" id="PTHR36221">
    <property type="entry name" value="DUF742 DOMAIN-CONTAINING PROTEIN"/>
    <property type="match status" value="1"/>
</dbReference>
<accession>A0ABW7R5I7</accession>